<evidence type="ECO:0000256" key="1">
    <source>
        <dbReference type="SAM" id="MobiDB-lite"/>
    </source>
</evidence>
<feature type="compositionally biased region" description="Polar residues" evidence="1">
    <location>
        <begin position="1"/>
        <end position="12"/>
    </location>
</feature>
<dbReference type="RefSeq" id="XP_031867467.1">
    <property type="nucleotide sequence ID" value="XM_032016236.1"/>
</dbReference>
<sequence length="807" mass="90149">MENSSRDVQMSGTAEEAALAGGQRFTNVEEVNAGADDELPQQVRGAYRRGLQACRKEQNIPAPYIGNPVRRGVERGSRSDPRKQRPSKPLSGNVQCNEKELLANIMNFDEAILRVNIAVVNRLSRLRRGVSNKKEVLTGDLAAARKGSSEEVAVTSRPKLKELGLRIGRWGFVEGGEDASEGALEEASGSGAAGGVLPAAEGSDVDLTCPAGEIEGHARRRSARLSASATYAVDFEEDEVDEEELGRLGGELEDVAGIMADDEDDDSTGAPGDWKCGCSKDVPSSWQTMVVSKRLMKPGVSMKLLGKMVSYKRVCYRHGRMMASYMGLCTKRLGDADLAVRLRTLYEKRLEIGKLKTEEETFQWFRVANRPARPSDGLGPYKFMHNRAPGGFQFDQEEILSAWDATILLRWQAEGSVIHDLFGWWFTSPLGSEIYDEFNMYLHYLREINGRKNIGWLRNMFFSVTQQLMRQDPAYYMLYAALRPDRAWRLVSYLYYAKYSVPGDGTYFCHIDLNIPDLLANKRGVAMIQGTVSLDEEDEENCTFILPGMQHRLGEWWERVKERGQETSGFVHRITDQLFTKEDSELLGVRWKKTPCQPGEVRITLPSIPHGATGPTTKIRRTMLPWFVGVQDDESSLEVVEGGTWEELATAHRDFVAPKATPSGLANRYGAIPYRFPACVELAGLGAVSDALVCRRRWSSPAVVRERDVLLGKDRAAAHEFIRRWREHAIKAALEAFAAVREEEKRVFGEKSYYYYKERLELLGIPMPAVVPDPDVLGDEELEEAGGEGLLFAEEGEEGVGADEMVM</sequence>
<protein>
    <submittedName>
        <fullName evidence="2">Uncharacterized protein</fullName>
    </submittedName>
</protein>
<dbReference type="AlphaFoldDB" id="A0A370TH04"/>
<feature type="region of interest" description="Disordered" evidence="1">
    <location>
        <begin position="58"/>
        <end position="94"/>
    </location>
</feature>
<feature type="compositionally biased region" description="Basic and acidic residues" evidence="1">
    <location>
        <begin position="71"/>
        <end position="83"/>
    </location>
</feature>
<dbReference type="STRING" id="2656787.A0A370TH04"/>
<proteinExistence type="predicted"/>
<keyword evidence="3" id="KW-1185">Reference proteome</keyword>
<evidence type="ECO:0000313" key="2">
    <source>
        <dbReference type="EMBL" id="RDL34485.1"/>
    </source>
</evidence>
<dbReference type="SUPFAM" id="SSF51197">
    <property type="entry name" value="Clavaminate synthase-like"/>
    <property type="match status" value="1"/>
</dbReference>
<dbReference type="EMBL" id="NPIC01000007">
    <property type="protein sequence ID" value="RDL34485.1"/>
    <property type="molecule type" value="Genomic_DNA"/>
</dbReference>
<accession>A0A370TH04</accession>
<evidence type="ECO:0000313" key="3">
    <source>
        <dbReference type="Proteomes" id="UP000254866"/>
    </source>
</evidence>
<comment type="caution">
    <text evidence="2">The sequence shown here is derived from an EMBL/GenBank/DDBJ whole genome shotgun (WGS) entry which is preliminary data.</text>
</comment>
<gene>
    <name evidence="2" type="ORF">BP5553_07613</name>
</gene>
<reference evidence="2 3" key="1">
    <citation type="journal article" date="2018" name="IMA Fungus">
        <title>IMA Genome-F 9: Draft genome sequence of Annulohypoxylon stygium, Aspergillus mulundensis, Berkeleyomyces basicola (syn. Thielaviopsis basicola), Ceratocystis smalleyi, two Cercospora beticola strains, Coleophoma cylindrospora, Fusarium fracticaudum, Phialophora cf. hyalina, and Morchella septimelata.</title>
        <authorList>
            <person name="Wingfield B.D."/>
            <person name="Bills G.F."/>
            <person name="Dong Y."/>
            <person name="Huang W."/>
            <person name="Nel W.J."/>
            <person name="Swalarsk-Parry B.S."/>
            <person name="Vaghefi N."/>
            <person name="Wilken P.M."/>
            <person name="An Z."/>
            <person name="de Beer Z.W."/>
            <person name="De Vos L."/>
            <person name="Chen L."/>
            <person name="Duong T.A."/>
            <person name="Gao Y."/>
            <person name="Hammerbacher A."/>
            <person name="Kikkert J.R."/>
            <person name="Li Y."/>
            <person name="Li H."/>
            <person name="Li K."/>
            <person name="Li Q."/>
            <person name="Liu X."/>
            <person name="Ma X."/>
            <person name="Naidoo K."/>
            <person name="Pethybridge S.J."/>
            <person name="Sun J."/>
            <person name="Steenkamp E.T."/>
            <person name="van der Nest M.A."/>
            <person name="van Wyk S."/>
            <person name="Wingfield M.J."/>
            <person name="Xiong C."/>
            <person name="Yue Q."/>
            <person name="Zhang X."/>
        </authorList>
    </citation>
    <scope>NUCLEOTIDE SEQUENCE [LARGE SCALE GENOMIC DNA]</scope>
    <source>
        <strain evidence="2 3">BP 5553</strain>
    </source>
</reference>
<organism evidence="2 3">
    <name type="scientific">Venustampulla echinocandica</name>
    <dbReference type="NCBI Taxonomy" id="2656787"/>
    <lineage>
        <taxon>Eukaryota</taxon>
        <taxon>Fungi</taxon>
        <taxon>Dikarya</taxon>
        <taxon>Ascomycota</taxon>
        <taxon>Pezizomycotina</taxon>
        <taxon>Leotiomycetes</taxon>
        <taxon>Helotiales</taxon>
        <taxon>Pleuroascaceae</taxon>
        <taxon>Venustampulla</taxon>
    </lineage>
</organism>
<dbReference type="Proteomes" id="UP000254866">
    <property type="component" value="Unassembled WGS sequence"/>
</dbReference>
<dbReference type="GeneID" id="43600462"/>
<feature type="region of interest" description="Disordered" evidence="1">
    <location>
        <begin position="1"/>
        <end position="41"/>
    </location>
</feature>
<dbReference type="OrthoDB" id="3553160at2759"/>
<name>A0A370TH04_9HELO</name>